<protein>
    <submittedName>
        <fullName evidence="4">Tyrosine recombinase XerD</fullName>
    </submittedName>
</protein>
<dbReference type="InterPro" id="IPR002104">
    <property type="entry name" value="Integrase_catalytic"/>
</dbReference>
<dbReference type="Pfam" id="PF00589">
    <property type="entry name" value="Phage_integrase"/>
    <property type="match status" value="1"/>
</dbReference>
<accession>A0A380ZTC9</accession>
<dbReference type="PANTHER" id="PTHR30349">
    <property type="entry name" value="PHAGE INTEGRASE-RELATED"/>
    <property type="match status" value="1"/>
</dbReference>
<dbReference type="CDD" id="cd01185">
    <property type="entry name" value="INTN1_C_like"/>
    <property type="match status" value="1"/>
</dbReference>
<dbReference type="Gene3D" id="1.10.443.10">
    <property type="entry name" value="Intergrase catalytic core"/>
    <property type="match status" value="1"/>
</dbReference>
<evidence type="ECO:0000313" key="5">
    <source>
        <dbReference type="Proteomes" id="UP000255515"/>
    </source>
</evidence>
<dbReference type="InterPro" id="IPR010998">
    <property type="entry name" value="Integrase_recombinase_N"/>
</dbReference>
<dbReference type="Gene3D" id="1.10.150.130">
    <property type="match status" value="1"/>
</dbReference>
<dbReference type="GO" id="GO:0015074">
    <property type="term" value="P:DNA integration"/>
    <property type="evidence" value="ECO:0007669"/>
    <property type="project" value="InterPro"/>
</dbReference>
<evidence type="ECO:0000256" key="1">
    <source>
        <dbReference type="ARBA" id="ARBA00023125"/>
    </source>
</evidence>
<dbReference type="InterPro" id="IPR035386">
    <property type="entry name" value="Arm-DNA-bind_5"/>
</dbReference>
<dbReference type="SUPFAM" id="SSF56349">
    <property type="entry name" value="DNA breaking-rejoining enzymes"/>
    <property type="match status" value="1"/>
</dbReference>
<dbReference type="InterPro" id="IPR050090">
    <property type="entry name" value="Tyrosine_recombinase_XerCD"/>
</dbReference>
<proteinExistence type="predicted"/>
<reference evidence="4 5" key="1">
    <citation type="submission" date="2018-06" db="EMBL/GenBank/DDBJ databases">
        <authorList>
            <consortium name="Pathogen Informatics"/>
            <person name="Doyle S."/>
        </authorList>
    </citation>
    <scope>NUCLEOTIDE SEQUENCE [LARGE SCALE GENOMIC DNA]</scope>
    <source>
        <strain evidence="4 5">NCTC11661</strain>
    </source>
</reference>
<dbReference type="PANTHER" id="PTHR30349:SF89">
    <property type="entry name" value="INTEGRASE_RECOMBINASE"/>
    <property type="match status" value="1"/>
</dbReference>
<evidence type="ECO:0000313" key="4">
    <source>
        <dbReference type="EMBL" id="SUV52593.1"/>
    </source>
</evidence>
<sequence>MEQFYNLNFQEFHSAKSNFASMKHSFFLKDYQNKNGKSQIYLNLYIHQQRKKIPLKIFVHKKYWNKSKQEVHKSYENAVDYNLLLRDIEAKINKIEIQFRLSNQILTVDKCAELLQRPDLTVDFIAFMEYEMSLKSMEENSLKNHNSVLKKLKSYRPNLLFADVNEVFIAKYRRYLANQLGNQEVTIDSNIKVIKHYIKLAKKRGIILNIDIEQIKIRQHRSHRTNLSLSEVEIMKEYYFSKFIKDSHKKTLGYFLFNCMTGLRINDLLKIKREQLDESFFNFWNQKSKKQQILMTNETCKQILAYDESLFIEKITPKTINETIKEIAVFLGIKKHITCHVARHTFATNYLRKGGKVENLQILLAHSDIKTTMIYVHIVESDTVKTMTLLDD</sequence>
<gene>
    <name evidence="4" type="primary">xerD_3</name>
    <name evidence="4" type="ORF">NCTC11661_01732</name>
</gene>
<evidence type="ECO:0000256" key="2">
    <source>
        <dbReference type="ARBA" id="ARBA00023172"/>
    </source>
</evidence>
<evidence type="ECO:0000259" key="3">
    <source>
        <dbReference type="PROSITE" id="PS51898"/>
    </source>
</evidence>
<dbReference type="InterPro" id="IPR013762">
    <property type="entry name" value="Integrase-like_cat_sf"/>
</dbReference>
<keyword evidence="2" id="KW-0233">DNA recombination</keyword>
<dbReference type="GO" id="GO:0006310">
    <property type="term" value="P:DNA recombination"/>
    <property type="evidence" value="ECO:0007669"/>
    <property type="project" value="UniProtKB-KW"/>
</dbReference>
<dbReference type="PROSITE" id="PS51898">
    <property type="entry name" value="TYR_RECOMBINASE"/>
    <property type="match status" value="1"/>
</dbReference>
<dbReference type="GO" id="GO:0003677">
    <property type="term" value="F:DNA binding"/>
    <property type="evidence" value="ECO:0007669"/>
    <property type="project" value="UniProtKB-KW"/>
</dbReference>
<dbReference type="Pfam" id="PF17293">
    <property type="entry name" value="Arm-DNA-bind_5"/>
    <property type="match status" value="1"/>
</dbReference>
<feature type="domain" description="Tyr recombinase" evidence="3">
    <location>
        <begin position="222"/>
        <end position="388"/>
    </location>
</feature>
<organism evidence="4 5">
    <name type="scientific">Bergeyella zoohelcum</name>
    <dbReference type="NCBI Taxonomy" id="1015"/>
    <lineage>
        <taxon>Bacteria</taxon>
        <taxon>Pseudomonadati</taxon>
        <taxon>Bacteroidota</taxon>
        <taxon>Flavobacteriia</taxon>
        <taxon>Flavobacteriales</taxon>
        <taxon>Weeksellaceae</taxon>
        <taxon>Bergeyella</taxon>
    </lineage>
</organism>
<dbReference type="AlphaFoldDB" id="A0A380ZTC9"/>
<keyword evidence="1" id="KW-0238">DNA-binding</keyword>
<name>A0A380ZTC9_9FLAO</name>
<dbReference type="InterPro" id="IPR025269">
    <property type="entry name" value="SAM-like_dom"/>
</dbReference>
<dbReference type="Pfam" id="PF13102">
    <property type="entry name" value="Phage_int_SAM_5"/>
    <property type="match status" value="1"/>
</dbReference>
<dbReference type="Proteomes" id="UP000255515">
    <property type="component" value="Unassembled WGS sequence"/>
</dbReference>
<dbReference type="EMBL" id="UFTJ01000003">
    <property type="protein sequence ID" value="SUV52593.1"/>
    <property type="molecule type" value="Genomic_DNA"/>
</dbReference>
<dbReference type="InterPro" id="IPR011010">
    <property type="entry name" value="DNA_brk_join_enz"/>
</dbReference>